<keyword evidence="3" id="KW-1185">Reference proteome</keyword>
<evidence type="ECO:0000313" key="3">
    <source>
        <dbReference type="Proteomes" id="UP001597227"/>
    </source>
</evidence>
<evidence type="ECO:0000313" key="2">
    <source>
        <dbReference type="EMBL" id="MFD1778473.1"/>
    </source>
</evidence>
<dbReference type="SUPFAM" id="SSF55729">
    <property type="entry name" value="Acyl-CoA N-acyltransferases (Nat)"/>
    <property type="match status" value="1"/>
</dbReference>
<dbReference type="PANTHER" id="PTHR43072">
    <property type="entry name" value="N-ACETYLTRANSFERASE"/>
    <property type="match status" value="1"/>
</dbReference>
<accession>A0ABW4MKN7</accession>
<sequence>MKIVQATIEDLDGVSNLFNSYRKFYQQESDLEGAKAYIKERMEGKESVIFVVKDKENYLGFTQLYPTFSSISMKRAWILNDLYVDSNARKQGVEEMLLHKAKEYAIETGAKSISLSTAPDNDSAQRLYEKNGYKRDTQFYHYELELVGS</sequence>
<reference evidence="3" key="1">
    <citation type="journal article" date="2019" name="Int. J. Syst. Evol. Microbiol.">
        <title>The Global Catalogue of Microorganisms (GCM) 10K type strain sequencing project: providing services to taxonomists for standard genome sequencing and annotation.</title>
        <authorList>
            <consortium name="The Broad Institute Genomics Platform"/>
            <consortium name="The Broad Institute Genome Sequencing Center for Infectious Disease"/>
            <person name="Wu L."/>
            <person name="Ma J."/>
        </authorList>
    </citation>
    <scope>NUCLEOTIDE SEQUENCE [LARGE SCALE GENOMIC DNA]</scope>
    <source>
        <strain evidence="3">CCUG 15531</strain>
    </source>
</reference>
<dbReference type="RefSeq" id="WP_388036653.1">
    <property type="nucleotide sequence ID" value="NZ_JBHUEK010000010.1"/>
</dbReference>
<dbReference type="Gene3D" id="3.40.630.30">
    <property type="match status" value="1"/>
</dbReference>
<dbReference type="PANTHER" id="PTHR43072:SF58">
    <property type="entry name" value="N-ACETYLTRANSFERASE DOMAIN-CONTAINING PROTEIN"/>
    <property type="match status" value="1"/>
</dbReference>
<evidence type="ECO:0000259" key="1">
    <source>
        <dbReference type="PROSITE" id="PS51186"/>
    </source>
</evidence>
<dbReference type="EC" id="2.3.1.-" evidence="2"/>
<dbReference type="GO" id="GO:0016746">
    <property type="term" value="F:acyltransferase activity"/>
    <property type="evidence" value="ECO:0007669"/>
    <property type="project" value="UniProtKB-KW"/>
</dbReference>
<dbReference type="Proteomes" id="UP001597227">
    <property type="component" value="Unassembled WGS sequence"/>
</dbReference>
<dbReference type="EMBL" id="JBHUEK010000010">
    <property type="protein sequence ID" value="MFD1778473.1"/>
    <property type="molecule type" value="Genomic_DNA"/>
</dbReference>
<gene>
    <name evidence="2" type="ORF">ACFSFW_07315</name>
</gene>
<keyword evidence="2" id="KW-0808">Transferase</keyword>
<keyword evidence="2" id="KW-0012">Acyltransferase</keyword>
<dbReference type="InterPro" id="IPR016181">
    <property type="entry name" value="Acyl_CoA_acyltransferase"/>
</dbReference>
<dbReference type="CDD" id="cd04301">
    <property type="entry name" value="NAT_SF"/>
    <property type="match status" value="1"/>
</dbReference>
<feature type="domain" description="N-acetyltransferase" evidence="1">
    <location>
        <begin position="1"/>
        <end position="149"/>
    </location>
</feature>
<dbReference type="PROSITE" id="PS51186">
    <property type="entry name" value="GNAT"/>
    <property type="match status" value="1"/>
</dbReference>
<comment type="caution">
    <text evidence="2">The sequence shown here is derived from an EMBL/GenBank/DDBJ whole genome shotgun (WGS) entry which is preliminary data.</text>
</comment>
<name>A0ABW4MKN7_9BACI</name>
<dbReference type="InterPro" id="IPR000182">
    <property type="entry name" value="GNAT_dom"/>
</dbReference>
<proteinExistence type="predicted"/>
<protein>
    <submittedName>
        <fullName evidence="2">GNAT family N-acetyltransferase</fullName>
        <ecNumber evidence="2">2.3.1.-</ecNumber>
    </submittedName>
</protein>
<organism evidence="2 3">
    <name type="scientific">Fredinandcohnia salidurans</name>
    <dbReference type="NCBI Taxonomy" id="2595041"/>
    <lineage>
        <taxon>Bacteria</taxon>
        <taxon>Bacillati</taxon>
        <taxon>Bacillota</taxon>
        <taxon>Bacilli</taxon>
        <taxon>Bacillales</taxon>
        <taxon>Bacillaceae</taxon>
        <taxon>Fredinandcohnia</taxon>
    </lineage>
</organism>
<dbReference type="Pfam" id="PF00583">
    <property type="entry name" value="Acetyltransf_1"/>
    <property type="match status" value="1"/>
</dbReference>